<evidence type="ECO:0000313" key="2">
    <source>
        <dbReference type="EMBL" id="KAJ4427194.1"/>
    </source>
</evidence>
<accession>A0ABQ8RZM4</accession>
<dbReference type="Proteomes" id="UP001148838">
    <property type="component" value="Unassembled WGS sequence"/>
</dbReference>
<protein>
    <submittedName>
        <fullName evidence="2">Uncharacterized protein</fullName>
    </submittedName>
</protein>
<feature type="transmembrane region" description="Helical" evidence="1">
    <location>
        <begin position="63"/>
        <end position="82"/>
    </location>
</feature>
<keyword evidence="1" id="KW-0812">Transmembrane</keyword>
<evidence type="ECO:0000256" key="1">
    <source>
        <dbReference type="SAM" id="Phobius"/>
    </source>
</evidence>
<keyword evidence="1" id="KW-1133">Transmembrane helix</keyword>
<evidence type="ECO:0000313" key="3">
    <source>
        <dbReference type="Proteomes" id="UP001148838"/>
    </source>
</evidence>
<organism evidence="2 3">
    <name type="scientific">Periplaneta americana</name>
    <name type="common">American cockroach</name>
    <name type="synonym">Blatta americana</name>
    <dbReference type="NCBI Taxonomy" id="6978"/>
    <lineage>
        <taxon>Eukaryota</taxon>
        <taxon>Metazoa</taxon>
        <taxon>Ecdysozoa</taxon>
        <taxon>Arthropoda</taxon>
        <taxon>Hexapoda</taxon>
        <taxon>Insecta</taxon>
        <taxon>Pterygota</taxon>
        <taxon>Neoptera</taxon>
        <taxon>Polyneoptera</taxon>
        <taxon>Dictyoptera</taxon>
        <taxon>Blattodea</taxon>
        <taxon>Blattoidea</taxon>
        <taxon>Blattidae</taxon>
        <taxon>Blattinae</taxon>
        <taxon>Periplaneta</taxon>
    </lineage>
</organism>
<dbReference type="EMBL" id="JAJSOF020000038">
    <property type="protein sequence ID" value="KAJ4427194.1"/>
    <property type="molecule type" value="Genomic_DNA"/>
</dbReference>
<gene>
    <name evidence="2" type="ORF">ANN_24811</name>
</gene>
<keyword evidence="3" id="KW-1185">Reference proteome</keyword>
<reference evidence="2 3" key="1">
    <citation type="journal article" date="2022" name="Allergy">
        <title>Genome assembly and annotation of Periplaneta americana reveal a comprehensive cockroach allergen profile.</title>
        <authorList>
            <person name="Wang L."/>
            <person name="Xiong Q."/>
            <person name="Saelim N."/>
            <person name="Wang L."/>
            <person name="Nong W."/>
            <person name="Wan A.T."/>
            <person name="Shi M."/>
            <person name="Liu X."/>
            <person name="Cao Q."/>
            <person name="Hui J.H.L."/>
            <person name="Sookrung N."/>
            <person name="Leung T.F."/>
            <person name="Tungtrongchitr A."/>
            <person name="Tsui S.K.W."/>
        </authorList>
    </citation>
    <scope>NUCLEOTIDE SEQUENCE [LARGE SCALE GENOMIC DNA]</scope>
    <source>
        <strain evidence="2">PWHHKU_190912</strain>
    </source>
</reference>
<keyword evidence="1" id="KW-0472">Membrane</keyword>
<proteinExistence type="predicted"/>
<dbReference type="PROSITE" id="PS51257">
    <property type="entry name" value="PROKAR_LIPOPROTEIN"/>
    <property type="match status" value="1"/>
</dbReference>
<comment type="caution">
    <text evidence="2">The sequence shown here is derived from an EMBL/GenBank/DDBJ whole genome shotgun (WGS) entry which is preliminary data.</text>
</comment>
<feature type="transmembrane region" description="Helical" evidence="1">
    <location>
        <begin position="12"/>
        <end position="28"/>
    </location>
</feature>
<feature type="transmembrane region" description="Helical" evidence="1">
    <location>
        <begin position="34"/>
        <end position="56"/>
    </location>
</feature>
<name>A0ABQ8RZM4_PERAM</name>
<sequence length="199" mass="23031">MSCRRTRSIQCLNAFYTVLGLSCLVLSKNDFYTVLGFFLVFSQNAFYTVLGLSCLVGERVLRSACTSSVSFVYVVPVTLLMLTTQVPKFRALVISELSYGDTQLQHFIRVLRIKKGLRQWDDDISNIIADKRQAFNKHISTKKEEDQIDYRKKRAIAKREVRKKKPRQNWINFISQEKKCHLKQHVQGAAHKAKAQQKN</sequence>